<dbReference type="RefSeq" id="XP_026599345.1">
    <property type="nucleotide sequence ID" value="XM_026752283.1"/>
</dbReference>
<dbReference type="STRING" id="1810919.A0A3D8QMU9"/>
<dbReference type="Pfam" id="PF03357">
    <property type="entry name" value="Snf7"/>
    <property type="match status" value="2"/>
</dbReference>
<name>A0A3D8QMU9_9EURO</name>
<evidence type="ECO:0000256" key="2">
    <source>
        <dbReference type="SAM" id="MobiDB-lite"/>
    </source>
</evidence>
<dbReference type="EMBL" id="PVWQ01000015">
    <property type="protein sequence ID" value="RDW63156.1"/>
    <property type="molecule type" value="Genomic_DNA"/>
</dbReference>
<dbReference type="Proteomes" id="UP000256690">
    <property type="component" value="Unassembled WGS sequence"/>
</dbReference>
<dbReference type="PANTHER" id="PTHR10476">
    <property type="entry name" value="CHARGED MULTIVESICULAR BODY PROTEIN"/>
    <property type="match status" value="1"/>
</dbReference>
<dbReference type="GO" id="GO:0007034">
    <property type="term" value="P:vacuolar transport"/>
    <property type="evidence" value="ECO:0007669"/>
    <property type="project" value="InterPro"/>
</dbReference>
<sequence length="250" mass="28289">MNIVEWAFGKRMTPAERLRKHQRALDRTQRELDRERTKLENQEKKLIQDIKKSAKNGQIGACKIQAKDLVRTRRYAAQDFAVLLSGKSVIIVSDSTHRYIQKFYQMRTQLQAISLRIQTVRSNEQMMQSMKGATMLLGSMNRQMNLPALQRIAMEFERENDIMDQRQEMMDDAIDEATGMEGEEEEGEDIVKEVLDEIGVDLNQALGETPSGIQKETVSEARVAQAVGAGGAGGGSDDDDLQARLDSLRR</sequence>
<feature type="compositionally biased region" description="Basic and acidic residues" evidence="2">
    <location>
        <begin position="241"/>
        <end position="250"/>
    </location>
</feature>
<dbReference type="Gene3D" id="6.10.140.1230">
    <property type="match status" value="2"/>
</dbReference>
<dbReference type="GeneID" id="38120637"/>
<keyword evidence="4" id="KW-1185">Reference proteome</keyword>
<feature type="region of interest" description="Disordered" evidence="2">
    <location>
        <begin position="226"/>
        <end position="250"/>
    </location>
</feature>
<organism evidence="3 4">
    <name type="scientific">Aspergillus mulundensis</name>
    <dbReference type="NCBI Taxonomy" id="1810919"/>
    <lineage>
        <taxon>Eukaryota</taxon>
        <taxon>Fungi</taxon>
        <taxon>Dikarya</taxon>
        <taxon>Ascomycota</taxon>
        <taxon>Pezizomycotina</taxon>
        <taxon>Eurotiomycetes</taxon>
        <taxon>Eurotiomycetidae</taxon>
        <taxon>Eurotiales</taxon>
        <taxon>Aspergillaceae</taxon>
        <taxon>Aspergillus</taxon>
        <taxon>Aspergillus subgen. Nidulantes</taxon>
    </lineage>
</organism>
<evidence type="ECO:0000313" key="3">
    <source>
        <dbReference type="EMBL" id="RDW63156.1"/>
    </source>
</evidence>
<evidence type="ECO:0000256" key="1">
    <source>
        <dbReference type="SAM" id="Coils"/>
    </source>
</evidence>
<dbReference type="OrthoDB" id="10252926at2759"/>
<accession>A0A3D8QMU9</accession>
<proteinExistence type="predicted"/>
<dbReference type="AlphaFoldDB" id="A0A3D8QMU9"/>
<gene>
    <name evidence="3" type="ORF">DSM5745_10267</name>
</gene>
<feature type="coiled-coil region" evidence="1">
    <location>
        <begin position="18"/>
        <end position="56"/>
    </location>
</feature>
<evidence type="ECO:0000313" key="4">
    <source>
        <dbReference type="Proteomes" id="UP000256690"/>
    </source>
</evidence>
<comment type="caution">
    <text evidence="3">The sequence shown here is derived from an EMBL/GenBank/DDBJ whole genome shotgun (WGS) entry which is preliminary data.</text>
</comment>
<protein>
    <submittedName>
        <fullName evidence="3">Uncharacterized protein</fullName>
    </submittedName>
</protein>
<dbReference type="InterPro" id="IPR005024">
    <property type="entry name" value="Snf7_fam"/>
</dbReference>
<reference evidence="3 4" key="1">
    <citation type="journal article" date="2018" name="IMA Fungus">
        <title>IMA Genome-F 9: Draft genome sequence of Annulohypoxylon stygium, Aspergillus mulundensis, Berkeleyomyces basicola (syn. Thielaviopsis basicola), Ceratocystis smalleyi, two Cercospora beticola strains, Coleophoma cylindrospora, Fusarium fracticaudum, Phialophora cf. hyalina, and Morchella septimelata.</title>
        <authorList>
            <person name="Wingfield B.D."/>
            <person name="Bills G.F."/>
            <person name="Dong Y."/>
            <person name="Huang W."/>
            <person name="Nel W.J."/>
            <person name="Swalarsk-Parry B.S."/>
            <person name="Vaghefi N."/>
            <person name="Wilken P.M."/>
            <person name="An Z."/>
            <person name="de Beer Z.W."/>
            <person name="De Vos L."/>
            <person name="Chen L."/>
            <person name="Duong T.A."/>
            <person name="Gao Y."/>
            <person name="Hammerbacher A."/>
            <person name="Kikkert J.R."/>
            <person name="Li Y."/>
            <person name="Li H."/>
            <person name="Li K."/>
            <person name="Li Q."/>
            <person name="Liu X."/>
            <person name="Ma X."/>
            <person name="Naidoo K."/>
            <person name="Pethybridge S.J."/>
            <person name="Sun J."/>
            <person name="Steenkamp E.T."/>
            <person name="van der Nest M.A."/>
            <person name="van Wyk S."/>
            <person name="Wingfield M.J."/>
            <person name="Xiong C."/>
            <person name="Yue Q."/>
            <person name="Zhang X."/>
        </authorList>
    </citation>
    <scope>NUCLEOTIDE SEQUENCE [LARGE SCALE GENOMIC DNA]</scope>
    <source>
        <strain evidence="3 4">DSM 5745</strain>
    </source>
</reference>
<keyword evidence="1" id="KW-0175">Coiled coil</keyword>